<dbReference type="Proteomes" id="UP000184694">
    <property type="component" value="Unassembled WGS sequence"/>
</dbReference>
<dbReference type="InterPro" id="IPR051799">
    <property type="entry name" value="NADH_flavin_oxidoreductase"/>
</dbReference>
<dbReference type="AlphaFoldDB" id="A0A1N6EBA7"/>
<protein>
    <submittedName>
        <fullName evidence="5">2,4-dienoyl-CoA reductase</fullName>
    </submittedName>
</protein>
<dbReference type="PANTHER" id="PTHR43656">
    <property type="entry name" value="BINDING OXIDOREDUCTASE, PUTATIVE (AFU_ORTHOLOGUE AFUA_2G08260)-RELATED"/>
    <property type="match status" value="1"/>
</dbReference>
<dbReference type="RefSeq" id="WP_084539323.1">
    <property type="nucleotide sequence ID" value="NZ_FSRG01000003.1"/>
</dbReference>
<evidence type="ECO:0000256" key="3">
    <source>
        <dbReference type="SAM" id="SignalP"/>
    </source>
</evidence>
<dbReference type="CDD" id="cd02803">
    <property type="entry name" value="OYE_like_FMN_family"/>
    <property type="match status" value="1"/>
</dbReference>
<keyword evidence="6" id="KW-1185">Reference proteome</keyword>
<dbReference type="Pfam" id="PF00724">
    <property type="entry name" value="Oxidored_FMN"/>
    <property type="match status" value="1"/>
</dbReference>
<dbReference type="SUPFAM" id="SSF51395">
    <property type="entry name" value="FMN-linked oxidoreductases"/>
    <property type="match status" value="1"/>
</dbReference>
<gene>
    <name evidence="5" type="ORF">SAMN02745161_0857</name>
</gene>
<keyword evidence="3" id="KW-0732">Signal</keyword>
<accession>A0A1N6EBA7</accession>
<dbReference type="PANTHER" id="PTHR43656:SF2">
    <property type="entry name" value="BINDING OXIDOREDUCTASE, PUTATIVE (AFU_ORTHOLOGUE AFUA_2G08260)-RELATED"/>
    <property type="match status" value="1"/>
</dbReference>
<sequence>MKTTRRKVLQYIGGATACTALFPMSFSLAAPTPSTVFEPTKIGSLTIKNKLIRSATSMNMCDESGVPQQDLYDAHTALAKGGIGLITTGLTYVYKDDQFSKAGTGLYSDDLIPEYKKLTDNAHNHDTKIAVQLVLAGAFTDYNIEKRPIWGPSNVAHPVYGTTPQAMTKEDINDAVNAMAAATVRAQKAGFDGIELHFAHNFLISQFFMPYFNKRTDEYGGSIDNRARLAFEITEACRKAVGSDFPLWAKINGNDYLLSGGASEDEILFIVKGLQERGLDAINISGGNLITGPLPSRPDILNIQDQSYFKDDAKRIASKVDIPLILTGGHRTIDLMETVLADNPNIKALGISRTVLSEPDLPNKWKADRNTTPRCVSCNWCLVNYGKQASICVLNLPRQET</sequence>
<organism evidence="5 6">
    <name type="scientific">Halodesulfovibrio marinisediminis DSM 17456</name>
    <dbReference type="NCBI Taxonomy" id="1121457"/>
    <lineage>
        <taxon>Bacteria</taxon>
        <taxon>Pseudomonadati</taxon>
        <taxon>Thermodesulfobacteriota</taxon>
        <taxon>Desulfovibrionia</taxon>
        <taxon>Desulfovibrionales</taxon>
        <taxon>Desulfovibrionaceae</taxon>
        <taxon>Halodesulfovibrio</taxon>
    </lineage>
</organism>
<dbReference type="STRING" id="1121457.SAMN02745161_0857"/>
<evidence type="ECO:0000313" key="6">
    <source>
        <dbReference type="Proteomes" id="UP000184694"/>
    </source>
</evidence>
<name>A0A1N6EBA7_9BACT</name>
<dbReference type="EMBL" id="FSRG01000003">
    <property type="protein sequence ID" value="SIN80310.1"/>
    <property type="molecule type" value="Genomic_DNA"/>
</dbReference>
<keyword evidence="2" id="KW-0560">Oxidoreductase</keyword>
<keyword evidence="1" id="KW-0285">Flavoprotein</keyword>
<feature type="chain" id="PRO_5013111173" evidence="3">
    <location>
        <begin position="30"/>
        <end position="401"/>
    </location>
</feature>
<feature type="domain" description="NADH:flavin oxidoreductase/NADH oxidase N-terminal" evidence="4">
    <location>
        <begin position="36"/>
        <end position="371"/>
    </location>
</feature>
<dbReference type="OrthoDB" id="9784632at2"/>
<proteinExistence type="predicted"/>
<dbReference type="Gene3D" id="3.20.20.70">
    <property type="entry name" value="Aldolase class I"/>
    <property type="match status" value="1"/>
</dbReference>
<reference evidence="6" key="1">
    <citation type="submission" date="2016-11" db="EMBL/GenBank/DDBJ databases">
        <authorList>
            <person name="Varghese N."/>
            <person name="Submissions S."/>
        </authorList>
    </citation>
    <scope>NUCLEOTIDE SEQUENCE [LARGE SCALE GENOMIC DNA]</scope>
    <source>
        <strain evidence="6">DSM 17456</strain>
    </source>
</reference>
<dbReference type="InterPro" id="IPR001155">
    <property type="entry name" value="OxRdtase_FMN_N"/>
</dbReference>
<evidence type="ECO:0000313" key="5">
    <source>
        <dbReference type="EMBL" id="SIN80310.1"/>
    </source>
</evidence>
<dbReference type="InterPro" id="IPR013785">
    <property type="entry name" value="Aldolase_TIM"/>
</dbReference>
<evidence type="ECO:0000256" key="1">
    <source>
        <dbReference type="ARBA" id="ARBA00022630"/>
    </source>
</evidence>
<dbReference type="GO" id="GO:0010181">
    <property type="term" value="F:FMN binding"/>
    <property type="evidence" value="ECO:0007669"/>
    <property type="project" value="InterPro"/>
</dbReference>
<feature type="signal peptide" evidence="3">
    <location>
        <begin position="1"/>
        <end position="29"/>
    </location>
</feature>
<evidence type="ECO:0000259" key="4">
    <source>
        <dbReference type="Pfam" id="PF00724"/>
    </source>
</evidence>
<evidence type="ECO:0000256" key="2">
    <source>
        <dbReference type="ARBA" id="ARBA00023002"/>
    </source>
</evidence>
<dbReference type="PROSITE" id="PS51257">
    <property type="entry name" value="PROKAR_LIPOPROTEIN"/>
    <property type="match status" value="1"/>
</dbReference>
<dbReference type="GO" id="GO:0016491">
    <property type="term" value="F:oxidoreductase activity"/>
    <property type="evidence" value="ECO:0007669"/>
    <property type="project" value="UniProtKB-KW"/>
</dbReference>